<feature type="transmembrane region" description="Helical" evidence="6">
    <location>
        <begin position="352"/>
        <end position="371"/>
    </location>
</feature>
<dbReference type="SUPFAM" id="SSF103473">
    <property type="entry name" value="MFS general substrate transporter"/>
    <property type="match status" value="1"/>
</dbReference>
<keyword evidence="2" id="KW-0813">Transport</keyword>
<dbReference type="Pfam" id="PF11700">
    <property type="entry name" value="ATG22"/>
    <property type="match status" value="1"/>
</dbReference>
<feature type="transmembrane region" description="Helical" evidence="6">
    <location>
        <begin position="170"/>
        <end position="189"/>
    </location>
</feature>
<organism evidence="8 9">
    <name type="scientific">Acrocarpospora corrugata</name>
    <dbReference type="NCBI Taxonomy" id="35763"/>
    <lineage>
        <taxon>Bacteria</taxon>
        <taxon>Bacillati</taxon>
        <taxon>Actinomycetota</taxon>
        <taxon>Actinomycetes</taxon>
        <taxon>Streptosporangiales</taxon>
        <taxon>Streptosporangiaceae</taxon>
        <taxon>Acrocarpospora</taxon>
    </lineage>
</organism>
<feature type="transmembrane region" description="Helical" evidence="6">
    <location>
        <begin position="201"/>
        <end position="222"/>
    </location>
</feature>
<comment type="subcellular location">
    <subcellularLocation>
        <location evidence="1">Cell membrane</location>
        <topology evidence="1">Multi-pass membrane protein</topology>
    </subcellularLocation>
</comment>
<evidence type="ECO:0000256" key="3">
    <source>
        <dbReference type="ARBA" id="ARBA00022692"/>
    </source>
</evidence>
<dbReference type="InterPro" id="IPR020846">
    <property type="entry name" value="MFS_dom"/>
</dbReference>
<feature type="transmembrane region" description="Helical" evidence="6">
    <location>
        <begin position="104"/>
        <end position="123"/>
    </location>
</feature>
<evidence type="ECO:0000313" key="8">
    <source>
        <dbReference type="EMBL" id="GES00346.1"/>
    </source>
</evidence>
<name>A0A5M3VUU1_9ACTN</name>
<dbReference type="GO" id="GO:0005886">
    <property type="term" value="C:plasma membrane"/>
    <property type="evidence" value="ECO:0007669"/>
    <property type="project" value="UniProtKB-SubCell"/>
</dbReference>
<feature type="transmembrane region" description="Helical" evidence="6">
    <location>
        <begin position="299"/>
        <end position="321"/>
    </location>
</feature>
<evidence type="ECO:0000256" key="4">
    <source>
        <dbReference type="ARBA" id="ARBA00022989"/>
    </source>
</evidence>
<keyword evidence="3 6" id="KW-0812">Transmembrane</keyword>
<dbReference type="PANTHER" id="PTHR23519:SF1">
    <property type="entry name" value="AUTOPHAGY-RELATED PROTEIN 22"/>
    <property type="match status" value="1"/>
</dbReference>
<evidence type="ECO:0000313" key="9">
    <source>
        <dbReference type="Proteomes" id="UP000334990"/>
    </source>
</evidence>
<dbReference type="Gene3D" id="1.20.1250.20">
    <property type="entry name" value="MFS general substrate transporter like domains"/>
    <property type="match status" value="2"/>
</dbReference>
<keyword evidence="5 6" id="KW-0472">Membrane</keyword>
<evidence type="ECO:0000259" key="7">
    <source>
        <dbReference type="PROSITE" id="PS50850"/>
    </source>
</evidence>
<protein>
    <submittedName>
        <fullName evidence="8">MFS transporter</fullName>
    </submittedName>
</protein>
<feature type="transmembrane region" description="Helical" evidence="6">
    <location>
        <begin position="328"/>
        <end position="346"/>
    </location>
</feature>
<dbReference type="GO" id="GO:0022857">
    <property type="term" value="F:transmembrane transporter activity"/>
    <property type="evidence" value="ECO:0007669"/>
    <property type="project" value="InterPro"/>
</dbReference>
<reference evidence="8 9" key="1">
    <citation type="submission" date="2019-10" db="EMBL/GenBank/DDBJ databases">
        <title>Whole genome shotgun sequence of Acrocarpospora corrugata NBRC 13972.</title>
        <authorList>
            <person name="Ichikawa N."/>
            <person name="Kimura A."/>
            <person name="Kitahashi Y."/>
            <person name="Komaki H."/>
            <person name="Oguchi A."/>
        </authorList>
    </citation>
    <scope>NUCLEOTIDE SEQUENCE [LARGE SCALE GENOMIC DNA]</scope>
    <source>
        <strain evidence="8 9">NBRC 13972</strain>
    </source>
</reference>
<dbReference type="RefSeq" id="WP_155336693.1">
    <property type="nucleotide sequence ID" value="NZ_BAAABN010000033.1"/>
</dbReference>
<dbReference type="InterPro" id="IPR024671">
    <property type="entry name" value="Atg22-like"/>
</dbReference>
<evidence type="ECO:0000256" key="1">
    <source>
        <dbReference type="ARBA" id="ARBA00004651"/>
    </source>
</evidence>
<dbReference type="PANTHER" id="PTHR23519">
    <property type="entry name" value="AUTOPHAGY-RELATED PROTEIN 22"/>
    <property type="match status" value="1"/>
</dbReference>
<sequence length="455" mass="49062">MTAPQAPQVIDESPDARRREQRGWYWYDWANSAFPTTVLTVFLGPYLTDVAEAAAGGAPYVDVLGFDVRPSAYYSFVVGVAAVFQIVVMLVAGALADHTGRKKGIMAFFAYLGSLATLLMWFVSDGRYLLGGVLFIIATVSFASAFVVYNSFLPEISTPDERDTVSARGWGFGYLGGGLLLAINLGLFLNAEALGLDGGTAARLALASAGLWWGGFTIIPLLRLRNRRALAPGAETAPQAVGRSLRQLGGTIRDLFRRYPQTLLFLIAYLAYNDGVQTVIAFSATYADKELGLSDTVRIGAILMVQFVAFFGALLLGWLATRYGTKRIVLWALVGWTGVVAVAYFLPKGAALPFFALGFAIAIVMGGTQALSRSLFSHVIPKGREAEYYSLYEISDKGTTLIGSFSLGLALQLTDSYRFGIISLVVFFVLGGVLLAFINLPKAIRAAGNEVPERI</sequence>
<dbReference type="Proteomes" id="UP000334990">
    <property type="component" value="Unassembled WGS sequence"/>
</dbReference>
<dbReference type="AlphaFoldDB" id="A0A5M3VUU1"/>
<evidence type="ECO:0000256" key="5">
    <source>
        <dbReference type="ARBA" id="ARBA00023136"/>
    </source>
</evidence>
<evidence type="ECO:0000256" key="2">
    <source>
        <dbReference type="ARBA" id="ARBA00022448"/>
    </source>
</evidence>
<dbReference type="EMBL" id="BLAD01000044">
    <property type="protein sequence ID" value="GES00346.1"/>
    <property type="molecule type" value="Genomic_DNA"/>
</dbReference>
<dbReference type="PROSITE" id="PS50850">
    <property type="entry name" value="MFS"/>
    <property type="match status" value="1"/>
</dbReference>
<proteinExistence type="predicted"/>
<feature type="domain" description="Major facilitator superfamily (MFS) profile" evidence="7">
    <location>
        <begin position="37"/>
        <end position="444"/>
    </location>
</feature>
<keyword evidence="4 6" id="KW-1133">Transmembrane helix</keyword>
<feature type="transmembrane region" description="Helical" evidence="6">
    <location>
        <begin position="263"/>
        <end position="287"/>
    </location>
</feature>
<feature type="transmembrane region" description="Helical" evidence="6">
    <location>
        <begin position="129"/>
        <end position="149"/>
    </location>
</feature>
<dbReference type="InterPro" id="IPR036259">
    <property type="entry name" value="MFS_trans_sf"/>
</dbReference>
<evidence type="ECO:0000256" key="6">
    <source>
        <dbReference type="SAM" id="Phobius"/>
    </source>
</evidence>
<dbReference type="OrthoDB" id="9768783at2"/>
<keyword evidence="9" id="KW-1185">Reference proteome</keyword>
<dbReference type="InterPro" id="IPR050495">
    <property type="entry name" value="ATG22/LtaA_families"/>
</dbReference>
<feature type="transmembrane region" description="Helical" evidence="6">
    <location>
        <begin position="417"/>
        <end position="438"/>
    </location>
</feature>
<feature type="transmembrane region" description="Helical" evidence="6">
    <location>
        <begin position="72"/>
        <end position="92"/>
    </location>
</feature>
<comment type="caution">
    <text evidence="8">The sequence shown here is derived from an EMBL/GenBank/DDBJ whole genome shotgun (WGS) entry which is preliminary data.</text>
</comment>
<gene>
    <name evidence="8" type="ORF">Acor_24090</name>
</gene>
<accession>A0A5M3VUU1</accession>